<dbReference type="InterPro" id="IPR001296">
    <property type="entry name" value="Glyco_trans_1"/>
</dbReference>
<dbReference type="SUPFAM" id="SSF53756">
    <property type="entry name" value="UDP-Glycosyltransferase/glycogen phosphorylase"/>
    <property type="match status" value="1"/>
</dbReference>
<dbReference type="GO" id="GO:0016757">
    <property type="term" value="F:glycosyltransferase activity"/>
    <property type="evidence" value="ECO:0007669"/>
    <property type="project" value="InterPro"/>
</dbReference>
<dbReference type="Gene3D" id="3.40.50.2000">
    <property type="entry name" value="Glycogen Phosphorylase B"/>
    <property type="match status" value="2"/>
</dbReference>
<protein>
    <recommendedName>
        <fullName evidence="1">Glycosyl transferase family 1 domain-containing protein</fullName>
    </recommendedName>
</protein>
<dbReference type="PANTHER" id="PTHR12526:SF630">
    <property type="entry name" value="GLYCOSYLTRANSFERASE"/>
    <property type="match status" value="1"/>
</dbReference>
<dbReference type="OrthoDB" id="9810929at2"/>
<organism evidence="2 3">
    <name type="scientific">Enteroscipio rubneri</name>
    <dbReference type="NCBI Taxonomy" id="2070686"/>
    <lineage>
        <taxon>Bacteria</taxon>
        <taxon>Bacillati</taxon>
        <taxon>Actinomycetota</taxon>
        <taxon>Coriobacteriia</taxon>
        <taxon>Eggerthellales</taxon>
        <taxon>Eggerthellaceae</taxon>
        <taxon>Enteroscipio</taxon>
    </lineage>
</organism>
<feature type="domain" description="Glycosyl transferase family 1" evidence="1">
    <location>
        <begin position="214"/>
        <end position="371"/>
    </location>
</feature>
<reference evidence="3" key="1">
    <citation type="submission" date="2018-01" db="EMBL/GenBank/DDBJ databases">
        <title>Rubneribacter badeniensis gen. nov., sp. nov., and Colonibacter rubneri, gen. nov., sp. nov., WGS of new members of the Eggerthellaceae.</title>
        <authorList>
            <person name="Danylec N."/>
            <person name="Stoll D.A."/>
            <person name="Doetsch A."/>
            <person name="Kulling S.E."/>
            <person name="Huch M."/>
        </authorList>
    </citation>
    <scope>NUCLEOTIDE SEQUENCE [LARGE SCALE GENOMIC DNA]</scope>
    <source>
        <strain evidence="3">ResAG-96</strain>
    </source>
</reference>
<evidence type="ECO:0000313" key="3">
    <source>
        <dbReference type="Proteomes" id="UP000236197"/>
    </source>
</evidence>
<evidence type="ECO:0000313" key="2">
    <source>
        <dbReference type="EMBL" id="PNV67198.1"/>
    </source>
</evidence>
<dbReference type="EMBL" id="PPEK01000011">
    <property type="protein sequence ID" value="PNV67198.1"/>
    <property type="molecule type" value="Genomic_DNA"/>
</dbReference>
<gene>
    <name evidence="2" type="ORF">C2L71_08920</name>
</gene>
<evidence type="ECO:0000259" key="1">
    <source>
        <dbReference type="Pfam" id="PF00534"/>
    </source>
</evidence>
<dbReference type="Pfam" id="PF00534">
    <property type="entry name" value="Glycos_transf_1"/>
    <property type="match status" value="1"/>
</dbReference>
<dbReference type="CDD" id="cd03801">
    <property type="entry name" value="GT4_PimA-like"/>
    <property type="match status" value="1"/>
</dbReference>
<keyword evidence="3" id="KW-1185">Reference proteome</keyword>
<name>A0A2K2UAF4_9ACTN</name>
<sequence>MKILYVATAYAGLDSLLFNSATKIDGLPPQTKVLKALVERGDEIDMIIHSDGEVRQLNIVCDWLKGIKTIKTVFRKQGLMGKLSFINRMNAIVKRYLSEGNYDFVYLVGDACALGARYARLEGVPCGQRLFGSYATWMLERHSKSWCFIRHYPRMIPFYAPKKFLLMTEDGSDMEKTLALLDIKRTHFDAYQWTNGVDFPSEASAEPILGAPDTYLFCGSRLERMKGQKTCIEVLHELDLRGYRDIHLVFAGRVSEPGFDDELRKDAINYSLDERVHFLGSVPQELVGRWAVNSLASLTFNPYSNRGNATIEALASGAVMIAPRADKWIDDLIIDEITGFRVEGVFEAADRIEWLLADEAHSDTIRENARKNTRNVVRTWEERVQMELDLIDSYVYPDMESLRSSLPILRRSDGS</sequence>
<accession>A0A2K2UAF4</accession>
<dbReference type="PANTHER" id="PTHR12526">
    <property type="entry name" value="GLYCOSYLTRANSFERASE"/>
    <property type="match status" value="1"/>
</dbReference>
<comment type="caution">
    <text evidence="2">The sequence shown here is derived from an EMBL/GenBank/DDBJ whole genome shotgun (WGS) entry which is preliminary data.</text>
</comment>
<dbReference type="Proteomes" id="UP000236197">
    <property type="component" value="Unassembled WGS sequence"/>
</dbReference>
<proteinExistence type="predicted"/>
<dbReference type="RefSeq" id="WP_103265426.1">
    <property type="nucleotide sequence ID" value="NZ_CABMLE010000011.1"/>
</dbReference>
<dbReference type="AlphaFoldDB" id="A0A2K2UAF4"/>